<evidence type="ECO:0000313" key="16">
    <source>
        <dbReference type="Proteomes" id="UP000694426"/>
    </source>
</evidence>
<dbReference type="InterPro" id="IPR008979">
    <property type="entry name" value="Galactose-bd-like_sf"/>
</dbReference>
<feature type="domain" description="Fibrinogen C-terminal" evidence="14">
    <location>
        <begin position="542"/>
        <end position="594"/>
    </location>
</feature>
<dbReference type="PROSITE" id="PS01285">
    <property type="entry name" value="FA58C_1"/>
    <property type="match status" value="1"/>
</dbReference>
<dbReference type="GO" id="GO:0033010">
    <property type="term" value="C:paranodal junction"/>
    <property type="evidence" value="ECO:0007669"/>
    <property type="project" value="UniProtKB-SubCell"/>
</dbReference>
<dbReference type="SUPFAM" id="SSF49899">
    <property type="entry name" value="Concanavalin A-like lectins/glucanases"/>
    <property type="match status" value="4"/>
</dbReference>
<dbReference type="Proteomes" id="UP000694426">
    <property type="component" value="Unplaced"/>
</dbReference>
<evidence type="ECO:0000259" key="13">
    <source>
        <dbReference type="PROSITE" id="PS50026"/>
    </source>
</evidence>
<evidence type="ECO:0000259" key="14">
    <source>
        <dbReference type="PROSITE" id="PS51406"/>
    </source>
</evidence>
<dbReference type="Gene3D" id="2.10.25.10">
    <property type="entry name" value="Laminin"/>
    <property type="match status" value="1"/>
</dbReference>
<dbReference type="InterPro" id="IPR002181">
    <property type="entry name" value="Fibrinogen_a/b/g_C_dom"/>
</dbReference>
<comment type="similarity">
    <text evidence="2">Belongs to the neurexin family.</text>
</comment>
<evidence type="ECO:0000256" key="7">
    <source>
        <dbReference type="ARBA" id="ARBA00022989"/>
    </source>
</evidence>
<dbReference type="NCBIfam" id="NF040941">
    <property type="entry name" value="GGGWT_bact"/>
    <property type="match status" value="1"/>
</dbReference>
<dbReference type="InterPro" id="IPR000421">
    <property type="entry name" value="FA58C"/>
</dbReference>
<dbReference type="InterPro" id="IPR000742">
    <property type="entry name" value="EGF"/>
</dbReference>
<dbReference type="PANTHER" id="PTHR15036:SF33">
    <property type="entry name" value="CONTACTIN-ASSOCIATED PROTEIN-LIKE 2"/>
    <property type="match status" value="1"/>
</dbReference>
<keyword evidence="8" id="KW-0472">Membrane</keyword>
<dbReference type="PROSITE" id="PS51406">
    <property type="entry name" value="FIBRINOGEN_C_2"/>
    <property type="match status" value="1"/>
</dbReference>
<dbReference type="SMART" id="SM00231">
    <property type="entry name" value="FA58C"/>
    <property type="match status" value="1"/>
</dbReference>
<dbReference type="SUPFAM" id="SSF57196">
    <property type="entry name" value="EGF/Laminin"/>
    <property type="match status" value="1"/>
</dbReference>
<sequence>MVSALPHSSFSSSSFMTSSYMPGYAKLNKRGGAGGWSPSDSDHYQWLQVDFGNRKQISAIATQGRYSSSDWVTQYRMLYSDTGRNWKPYHQDGNIWAFPGNTNSDSVVRHDLQHPVIARYVRIVPLDWNGEGQIGLRIEVYGCSYWADVINFDGHVVLPYRFRNKKMKTLKDVISLKFKTSESEGVIFHGEGQQGDYITLELKKAKLLGSIYGHTSVMTGSLLDDHHWHSIIIERHGRNINLTLDRHIQHFRTNGEFDYLDLDYEITFGGMPFSGKPSSNSRKNFKGCMESINYNGNNITDLAKRKKLEPSNVGNLSFSCVEPHTVPVFFNDTSYLEVPGRPSQDLFSVSFLFRTWNPNGLLVFSNFADGLGNVEIDINEGKVSVHINVTQIKKNRIDISSGSGLNDGQWHEVRFLAKENFAVLTIDGDEASAVRTNSPLQVKTGEKYFYGGFPMQMNDSDHSLFQHSFQGCMQFIHVDDQLVDLQAVEQGKLGSFANVTIDMCAIIDRCVPNHCEHGGKCTQTWDIFKCTCDGTGYSGATCHNSIYELSCEAYKHLGKTSNYYWIDPDGSGALGPLKVYCNMTEDKVWTTVYHDLQPQTSVGGNSLEKLSVLQLNYSATMDQISAITSSAEYCEQFISYSCKMSRLLNTPEGNPYTWWVGKANEKHYYWGGSGPGIQKCACGIERNCTDPKYYCNCDADYKQWRKDTGMLSYKEHLPVSQVVVGDIDRPGSEAKISVGPVRCQGDRGQRGFLGCIRSLRMNGVTLDLEERAKVTPGVKPGCSGHCTSYGMYCANGGKCVEKYNGYSCDCSKTAYDGPFCIKGKCFTQEDLVSRTLLSSTDPETTATDLNLNKEELSFSFSTTKSPCVLLYISSYTQDFMAVLVKPSGKQLLWALSIEGTTDNNTRLTCKIGKIDQDIYKYNTPGFTGCLSRVQFNQIAPLKAALRPTNASSHVHIQGELVESNCGASPLTIPPMSAATDPWHLDSGKVGFVPR</sequence>
<evidence type="ECO:0000256" key="8">
    <source>
        <dbReference type="ARBA" id="ARBA00023136"/>
    </source>
</evidence>
<dbReference type="Pfam" id="PF02210">
    <property type="entry name" value="Laminin_G_2"/>
    <property type="match status" value="2"/>
</dbReference>
<evidence type="ECO:0000313" key="15">
    <source>
        <dbReference type="Ensembl" id="ENSABRP00000022294.1"/>
    </source>
</evidence>
<dbReference type="Ensembl" id="ENSABRT00000031356.1">
    <property type="protein sequence ID" value="ENSABRP00000022294.1"/>
    <property type="gene ID" value="ENSABRG00000017791.1"/>
</dbReference>
<dbReference type="PROSITE" id="PS01286">
    <property type="entry name" value="FA58C_2"/>
    <property type="match status" value="1"/>
</dbReference>
<dbReference type="GeneTree" id="ENSGT00940000154516"/>
<dbReference type="AlphaFoldDB" id="A0A8B9IB18"/>
<evidence type="ECO:0000256" key="3">
    <source>
        <dbReference type="ARBA" id="ARBA00022536"/>
    </source>
</evidence>
<dbReference type="SMART" id="SM00282">
    <property type="entry name" value="LamG"/>
    <property type="match status" value="2"/>
</dbReference>
<dbReference type="Gene3D" id="2.60.120.1000">
    <property type="match status" value="1"/>
</dbReference>
<evidence type="ECO:0000259" key="12">
    <source>
        <dbReference type="PROSITE" id="PS50025"/>
    </source>
</evidence>
<dbReference type="CDD" id="cd00057">
    <property type="entry name" value="FA58C"/>
    <property type="match status" value="1"/>
</dbReference>
<dbReference type="SMART" id="SM00181">
    <property type="entry name" value="EGF"/>
    <property type="match status" value="2"/>
</dbReference>
<dbReference type="InterPro" id="IPR050372">
    <property type="entry name" value="Neurexin-related_CASP"/>
</dbReference>
<keyword evidence="4" id="KW-0812">Transmembrane</keyword>
<accession>A0A8B9IB18</accession>
<name>A0A8B9IB18_9AVES</name>
<proteinExistence type="inferred from homology"/>
<dbReference type="Gene3D" id="2.60.120.260">
    <property type="entry name" value="Galactose-binding domain-like"/>
    <property type="match status" value="1"/>
</dbReference>
<reference evidence="15" key="2">
    <citation type="submission" date="2025-09" db="UniProtKB">
        <authorList>
            <consortium name="Ensembl"/>
        </authorList>
    </citation>
    <scope>IDENTIFICATION</scope>
</reference>
<reference evidence="15" key="1">
    <citation type="submission" date="2025-08" db="UniProtKB">
        <authorList>
            <consortium name="Ensembl"/>
        </authorList>
    </citation>
    <scope>IDENTIFICATION</scope>
</reference>
<keyword evidence="16" id="KW-1185">Reference proteome</keyword>
<dbReference type="InterPro" id="IPR013320">
    <property type="entry name" value="ConA-like_dom_sf"/>
</dbReference>
<evidence type="ECO:0000256" key="2">
    <source>
        <dbReference type="ARBA" id="ARBA00010241"/>
    </source>
</evidence>
<dbReference type="PANTHER" id="PTHR15036">
    <property type="entry name" value="PIKACHURIN-LIKE PROTEIN"/>
    <property type="match status" value="1"/>
</dbReference>
<keyword evidence="7" id="KW-1133">Transmembrane helix</keyword>
<feature type="domain" description="Laminin G" evidence="12">
    <location>
        <begin position="149"/>
        <end position="320"/>
    </location>
</feature>
<dbReference type="InterPro" id="IPR036056">
    <property type="entry name" value="Fibrinogen-like_C"/>
</dbReference>
<keyword evidence="6" id="KW-0677">Repeat</keyword>
<dbReference type="SUPFAM" id="SSF49785">
    <property type="entry name" value="Galactose-binding domain-like"/>
    <property type="match status" value="1"/>
</dbReference>
<dbReference type="Gene3D" id="2.60.120.200">
    <property type="match status" value="2"/>
</dbReference>
<dbReference type="InterPro" id="IPR001791">
    <property type="entry name" value="Laminin_G"/>
</dbReference>
<evidence type="ECO:0000256" key="1">
    <source>
        <dbReference type="ARBA" id="ARBA00004479"/>
    </source>
</evidence>
<evidence type="ECO:0000256" key="6">
    <source>
        <dbReference type="ARBA" id="ARBA00022737"/>
    </source>
</evidence>
<keyword evidence="3 10" id="KW-0245">EGF-like domain</keyword>
<dbReference type="PROSITE" id="PS50025">
    <property type="entry name" value="LAM_G_DOMAIN"/>
    <property type="match status" value="2"/>
</dbReference>
<dbReference type="CDD" id="cd00054">
    <property type="entry name" value="EGF_CA"/>
    <property type="match status" value="2"/>
</dbReference>
<feature type="domain" description="F5/8 type C" evidence="11">
    <location>
        <begin position="1"/>
        <end position="143"/>
    </location>
</feature>
<keyword evidence="5" id="KW-0732">Signal</keyword>
<evidence type="ECO:0000256" key="5">
    <source>
        <dbReference type="ARBA" id="ARBA00022729"/>
    </source>
</evidence>
<dbReference type="CDD" id="cd00110">
    <property type="entry name" value="LamG"/>
    <property type="match status" value="2"/>
</dbReference>
<feature type="domain" description="EGF-like" evidence="13">
    <location>
        <begin position="783"/>
        <end position="821"/>
    </location>
</feature>
<evidence type="ECO:0000256" key="9">
    <source>
        <dbReference type="ARBA" id="ARBA00023157"/>
    </source>
</evidence>
<organism evidence="15 16">
    <name type="scientific">Anser brachyrhynchus</name>
    <name type="common">Pink-footed goose</name>
    <dbReference type="NCBI Taxonomy" id="132585"/>
    <lineage>
        <taxon>Eukaryota</taxon>
        <taxon>Metazoa</taxon>
        <taxon>Chordata</taxon>
        <taxon>Craniata</taxon>
        <taxon>Vertebrata</taxon>
        <taxon>Euteleostomi</taxon>
        <taxon>Archelosauria</taxon>
        <taxon>Archosauria</taxon>
        <taxon>Dinosauria</taxon>
        <taxon>Saurischia</taxon>
        <taxon>Theropoda</taxon>
        <taxon>Coelurosauria</taxon>
        <taxon>Aves</taxon>
        <taxon>Neognathae</taxon>
        <taxon>Galloanserae</taxon>
        <taxon>Anseriformes</taxon>
        <taxon>Anatidae</taxon>
        <taxon>Anserinae</taxon>
        <taxon>Anser</taxon>
    </lineage>
</organism>
<keyword evidence="9" id="KW-1015">Disulfide bond</keyword>
<dbReference type="PROSITE" id="PS50022">
    <property type="entry name" value="FA58C_3"/>
    <property type="match status" value="1"/>
</dbReference>
<gene>
    <name evidence="15" type="primary">CNTNAP2</name>
</gene>
<dbReference type="PROSITE" id="PS50026">
    <property type="entry name" value="EGF_3"/>
    <property type="match status" value="2"/>
</dbReference>
<comment type="subcellular location">
    <subcellularLocation>
        <location evidence="1">Membrane</location>
        <topology evidence="1">Single-pass type I membrane protein</topology>
    </subcellularLocation>
</comment>
<dbReference type="Pfam" id="PF00754">
    <property type="entry name" value="F5_F8_type_C"/>
    <property type="match status" value="1"/>
</dbReference>
<evidence type="ECO:0000256" key="4">
    <source>
        <dbReference type="ARBA" id="ARBA00022692"/>
    </source>
</evidence>
<comment type="caution">
    <text evidence="10">Lacks conserved residue(s) required for the propagation of feature annotation.</text>
</comment>
<dbReference type="GO" id="GO:0016020">
    <property type="term" value="C:membrane"/>
    <property type="evidence" value="ECO:0007669"/>
    <property type="project" value="UniProtKB-SubCell"/>
</dbReference>
<feature type="domain" description="EGF-like" evidence="13">
    <location>
        <begin position="506"/>
        <end position="543"/>
    </location>
</feature>
<dbReference type="SUPFAM" id="SSF56496">
    <property type="entry name" value="Fibrinogen C-terminal domain-like"/>
    <property type="match status" value="1"/>
</dbReference>
<evidence type="ECO:0000259" key="11">
    <source>
        <dbReference type="PROSITE" id="PS50022"/>
    </source>
</evidence>
<feature type="domain" description="Laminin G" evidence="12">
    <location>
        <begin position="325"/>
        <end position="504"/>
    </location>
</feature>
<protein>
    <submittedName>
        <fullName evidence="15">Contactin associated protein 2</fullName>
    </submittedName>
</protein>
<evidence type="ECO:0000256" key="10">
    <source>
        <dbReference type="PROSITE-ProRule" id="PRU00076"/>
    </source>
</evidence>